<sequence length="47" mass="5416">MSVIFLLIGASFFIAILFLLAFFFAIRTGQYEDTHTPSIRILFDDED</sequence>
<organism evidence="2 3">
    <name type="scientific">Aureispira anguillae</name>
    <dbReference type="NCBI Taxonomy" id="2864201"/>
    <lineage>
        <taxon>Bacteria</taxon>
        <taxon>Pseudomonadati</taxon>
        <taxon>Bacteroidota</taxon>
        <taxon>Saprospiria</taxon>
        <taxon>Saprospirales</taxon>
        <taxon>Saprospiraceae</taxon>
        <taxon>Aureispira</taxon>
    </lineage>
</organism>
<evidence type="ECO:0000313" key="2">
    <source>
        <dbReference type="EMBL" id="BDS09313.1"/>
    </source>
</evidence>
<dbReference type="PANTHER" id="PTHR41532:SF1">
    <property type="entry name" value="FIXS PROTEIN"/>
    <property type="match status" value="1"/>
</dbReference>
<dbReference type="Pfam" id="PF03597">
    <property type="entry name" value="FixS"/>
    <property type="match status" value="1"/>
</dbReference>
<dbReference type="RefSeq" id="WP_264790718.1">
    <property type="nucleotide sequence ID" value="NZ_AP026867.1"/>
</dbReference>
<proteinExistence type="predicted"/>
<evidence type="ECO:0000256" key="1">
    <source>
        <dbReference type="SAM" id="Phobius"/>
    </source>
</evidence>
<dbReference type="InterPro" id="IPR004714">
    <property type="entry name" value="Cyt_oxidase_maturation_cbb3"/>
</dbReference>
<keyword evidence="1" id="KW-0812">Transmembrane</keyword>
<dbReference type="EMBL" id="AP026867">
    <property type="protein sequence ID" value="BDS09313.1"/>
    <property type="molecule type" value="Genomic_DNA"/>
</dbReference>
<protein>
    <submittedName>
        <fullName evidence="2">Cbb3-type cytochrome oxidase assembly protein CcoS</fullName>
    </submittedName>
</protein>
<dbReference type="KEGG" id="aup:AsAng_0000100"/>
<evidence type="ECO:0000313" key="3">
    <source>
        <dbReference type="Proteomes" id="UP001060919"/>
    </source>
</evidence>
<accession>A0A915VJR5</accession>
<feature type="transmembrane region" description="Helical" evidence="1">
    <location>
        <begin position="6"/>
        <end position="26"/>
    </location>
</feature>
<gene>
    <name evidence="2" type="ORF">AsAng_0000100</name>
</gene>
<dbReference type="PANTHER" id="PTHR41532">
    <property type="entry name" value="FIXS PROTEIN"/>
    <property type="match status" value="1"/>
</dbReference>
<dbReference type="NCBIfam" id="TIGR00847">
    <property type="entry name" value="ccoS"/>
    <property type="match status" value="1"/>
</dbReference>
<dbReference type="AlphaFoldDB" id="A0A915VJR5"/>
<keyword evidence="3" id="KW-1185">Reference proteome</keyword>
<reference evidence="2" key="1">
    <citation type="submission" date="2022-09" db="EMBL/GenBank/DDBJ databases">
        <title>Aureispira anguillicida sp. nov., isolated from Leptocephalus of Japanese eel Anguilla japonica.</title>
        <authorList>
            <person name="Yuasa K."/>
            <person name="Mekata T."/>
            <person name="Ikunari K."/>
        </authorList>
    </citation>
    <scope>NUCLEOTIDE SEQUENCE</scope>
    <source>
        <strain evidence="2">EL160426</strain>
    </source>
</reference>
<keyword evidence="1" id="KW-0472">Membrane</keyword>
<dbReference type="Proteomes" id="UP001060919">
    <property type="component" value="Chromosome"/>
</dbReference>
<name>A0A915VJR5_9BACT</name>
<keyword evidence="1" id="KW-1133">Transmembrane helix</keyword>